<reference evidence="10" key="2">
    <citation type="journal article" date="2021" name="PeerJ">
        <title>Extensive microbial diversity within the chicken gut microbiome revealed by metagenomics and culture.</title>
        <authorList>
            <person name="Gilroy R."/>
            <person name="Ravi A."/>
            <person name="Getino M."/>
            <person name="Pursley I."/>
            <person name="Horton D.L."/>
            <person name="Alikhan N.F."/>
            <person name="Baker D."/>
            <person name="Gharbi K."/>
            <person name="Hall N."/>
            <person name="Watson M."/>
            <person name="Adriaenssens E.M."/>
            <person name="Foster-Nyarko E."/>
            <person name="Jarju S."/>
            <person name="Secka A."/>
            <person name="Antonio M."/>
            <person name="Oren A."/>
            <person name="Chaudhuri R.R."/>
            <person name="La Ragione R."/>
            <person name="Hildebrand F."/>
            <person name="Pallen M.J."/>
        </authorList>
    </citation>
    <scope>NUCLEOTIDE SEQUENCE</scope>
    <source>
        <strain evidence="10">ChiBcec6-7307</strain>
    </source>
</reference>
<comment type="caution">
    <text evidence="10">The sequence shown here is derived from an EMBL/GenBank/DDBJ whole genome shotgun (WGS) entry which is preliminary data.</text>
</comment>
<organism evidence="10 11">
    <name type="scientific">Candidatus Merdiplasma excrementigallinarum</name>
    <dbReference type="NCBI Taxonomy" id="2840864"/>
    <lineage>
        <taxon>Bacteria</taxon>
        <taxon>Bacillati</taxon>
        <taxon>Bacillota</taxon>
        <taxon>Clostridia</taxon>
        <taxon>Lachnospirales</taxon>
        <taxon>Lachnospiraceae</taxon>
        <taxon>Lachnospiraceae incertae sedis</taxon>
        <taxon>Candidatus Merdiplasma</taxon>
    </lineage>
</organism>
<feature type="transmembrane region" description="Helical" evidence="9">
    <location>
        <begin position="212"/>
        <end position="230"/>
    </location>
</feature>
<dbReference type="Pfam" id="PF02653">
    <property type="entry name" value="BPD_transp_2"/>
    <property type="match status" value="1"/>
</dbReference>
<evidence type="ECO:0000256" key="2">
    <source>
        <dbReference type="ARBA" id="ARBA00022448"/>
    </source>
</evidence>
<keyword evidence="5 9" id="KW-0812">Transmembrane</keyword>
<evidence type="ECO:0000256" key="8">
    <source>
        <dbReference type="ARBA" id="ARBA00039381"/>
    </source>
</evidence>
<dbReference type="EMBL" id="DVOS01000022">
    <property type="protein sequence ID" value="HIV22678.1"/>
    <property type="molecule type" value="Genomic_DNA"/>
</dbReference>
<comment type="subcellular location">
    <subcellularLocation>
        <location evidence="1">Cell membrane</location>
        <topology evidence="1">Multi-pass membrane protein</topology>
    </subcellularLocation>
</comment>
<name>A0A9D1T888_9FIRM</name>
<dbReference type="PANTHER" id="PTHR32196:SF71">
    <property type="entry name" value="AUTOINDUCER 2 IMPORT SYSTEM PERMEASE PROTEIN LSRD"/>
    <property type="match status" value="1"/>
</dbReference>
<dbReference type="GO" id="GO:0022857">
    <property type="term" value="F:transmembrane transporter activity"/>
    <property type="evidence" value="ECO:0007669"/>
    <property type="project" value="InterPro"/>
</dbReference>
<reference evidence="10" key="1">
    <citation type="submission" date="2020-10" db="EMBL/GenBank/DDBJ databases">
        <authorList>
            <person name="Gilroy R."/>
        </authorList>
    </citation>
    <scope>NUCLEOTIDE SEQUENCE</scope>
    <source>
        <strain evidence="10">ChiBcec6-7307</strain>
    </source>
</reference>
<feature type="transmembrane region" description="Helical" evidence="9">
    <location>
        <begin position="160"/>
        <end position="181"/>
    </location>
</feature>
<dbReference type="GO" id="GO:0005886">
    <property type="term" value="C:plasma membrane"/>
    <property type="evidence" value="ECO:0007669"/>
    <property type="project" value="UniProtKB-SubCell"/>
</dbReference>
<keyword evidence="2" id="KW-0813">Transport</keyword>
<dbReference type="PANTHER" id="PTHR32196">
    <property type="entry name" value="ABC TRANSPORTER PERMEASE PROTEIN YPHD-RELATED-RELATED"/>
    <property type="match status" value="1"/>
</dbReference>
<keyword evidence="6 9" id="KW-1133">Transmembrane helix</keyword>
<proteinExistence type="predicted"/>
<keyword evidence="3" id="KW-1003">Cell membrane</keyword>
<evidence type="ECO:0000256" key="5">
    <source>
        <dbReference type="ARBA" id="ARBA00022692"/>
    </source>
</evidence>
<protein>
    <recommendedName>
        <fullName evidence="8">Autoinducer 2 import system permease protein LsrD</fullName>
    </recommendedName>
</protein>
<feature type="transmembrane region" description="Helical" evidence="9">
    <location>
        <begin position="12"/>
        <end position="35"/>
    </location>
</feature>
<evidence type="ECO:0000256" key="4">
    <source>
        <dbReference type="ARBA" id="ARBA00022519"/>
    </source>
</evidence>
<sequence>MKNEKNISTIISKYGVLMVFILMFIVFSFTAPNFLNVRNLLNVSRQINTLGICSVGMTLLLIAGSIDLSQGYQLSLLNVLCAWMMAEKGVPMVLAILLTLVVGALIGVINGVIVVRSGVHPMIVTLGVSQALNGISFLFSNGIPIYGFPDSFSKLGQGSIGAVPISLIIMVIIMIIGHFILSRLPYGRYLYAVGSNEESAKLAGVNTGTVKIIAHTLSAFLTAIAAVLLLSRTNSGLSSNGAGFEFNVITACVLGGVSNLGGRGTMYQAVLGVLIMGFLENGMLLMNINEYWQLVVKGVLLLIAVVYDASMSRSAERVKKLKAINSENK</sequence>
<accession>A0A9D1T888</accession>
<dbReference type="InterPro" id="IPR001851">
    <property type="entry name" value="ABC_transp_permease"/>
</dbReference>
<evidence type="ECO:0000313" key="11">
    <source>
        <dbReference type="Proteomes" id="UP000886889"/>
    </source>
</evidence>
<feature type="transmembrane region" description="Helical" evidence="9">
    <location>
        <begin position="47"/>
        <end position="68"/>
    </location>
</feature>
<keyword evidence="7 9" id="KW-0472">Membrane</keyword>
<keyword evidence="4" id="KW-0997">Cell inner membrane</keyword>
<evidence type="ECO:0000256" key="1">
    <source>
        <dbReference type="ARBA" id="ARBA00004651"/>
    </source>
</evidence>
<evidence type="ECO:0000256" key="7">
    <source>
        <dbReference type="ARBA" id="ARBA00023136"/>
    </source>
</evidence>
<feature type="transmembrane region" description="Helical" evidence="9">
    <location>
        <begin position="266"/>
        <end position="285"/>
    </location>
</feature>
<dbReference type="CDD" id="cd06579">
    <property type="entry name" value="TM_PBP1_transp_AraH_like"/>
    <property type="match status" value="1"/>
</dbReference>
<evidence type="ECO:0000256" key="3">
    <source>
        <dbReference type="ARBA" id="ARBA00022475"/>
    </source>
</evidence>
<dbReference type="AlphaFoldDB" id="A0A9D1T888"/>
<dbReference type="Proteomes" id="UP000886889">
    <property type="component" value="Unassembled WGS sequence"/>
</dbReference>
<evidence type="ECO:0000256" key="6">
    <source>
        <dbReference type="ARBA" id="ARBA00022989"/>
    </source>
</evidence>
<feature type="transmembrane region" description="Helical" evidence="9">
    <location>
        <begin position="291"/>
        <end position="310"/>
    </location>
</feature>
<feature type="transmembrane region" description="Helical" evidence="9">
    <location>
        <begin position="119"/>
        <end position="139"/>
    </location>
</feature>
<evidence type="ECO:0000256" key="9">
    <source>
        <dbReference type="SAM" id="Phobius"/>
    </source>
</evidence>
<evidence type="ECO:0000313" key="10">
    <source>
        <dbReference type="EMBL" id="HIV22678.1"/>
    </source>
</evidence>
<feature type="transmembrane region" description="Helical" evidence="9">
    <location>
        <begin position="89"/>
        <end position="113"/>
    </location>
</feature>
<gene>
    <name evidence="10" type="ORF">IAC80_01930</name>
</gene>